<dbReference type="Pfam" id="PF00072">
    <property type="entry name" value="Response_reg"/>
    <property type="match status" value="1"/>
</dbReference>
<dbReference type="Gene3D" id="3.40.50.2300">
    <property type="match status" value="1"/>
</dbReference>
<dbReference type="InterPro" id="IPR011006">
    <property type="entry name" value="CheY-like_superfamily"/>
</dbReference>
<reference evidence="1" key="2">
    <citation type="journal article" date="2015" name="Genome Announc.">
        <title>Draft Genome Sequence of Filamentous Marine Cyanobacterium Lyngbya confervoides Strain BDU141951.</title>
        <authorList>
            <person name="Chandrababunaidu M.M."/>
            <person name="Sen D."/>
            <person name="Tripathy S."/>
        </authorList>
    </citation>
    <scope>NUCLEOTIDE SEQUENCE</scope>
    <source>
        <strain evidence="1">BDU141951</strain>
    </source>
</reference>
<dbReference type="PANTHER" id="PTHR45566:SF1">
    <property type="entry name" value="HTH-TYPE TRANSCRIPTIONAL REGULATOR YHJB-RELATED"/>
    <property type="match status" value="1"/>
</dbReference>
<dbReference type="Gene3D" id="1.10.10.10">
    <property type="entry name" value="Winged helix-like DNA-binding domain superfamily/Winged helix DNA-binding domain"/>
    <property type="match status" value="1"/>
</dbReference>
<proteinExistence type="predicted"/>
<dbReference type="InterPro" id="IPR036388">
    <property type="entry name" value="WH-like_DNA-bd_sf"/>
</dbReference>
<dbReference type="AlphaFoldDB" id="A0A0C1YKU2"/>
<dbReference type="GO" id="GO:0000160">
    <property type="term" value="P:phosphorelay signal transduction system"/>
    <property type="evidence" value="ECO:0007669"/>
    <property type="project" value="InterPro"/>
</dbReference>
<dbReference type="InterPro" id="IPR001789">
    <property type="entry name" value="Sig_transdc_resp-reg_receiver"/>
</dbReference>
<gene>
    <name evidence="1" type="ORF">QQ91_023425</name>
</gene>
<dbReference type="SUPFAM" id="SSF52172">
    <property type="entry name" value="CheY-like"/>
    <property type="match status" value="1"/>
</dbReference>
<name>A0A0C1YKU2_9CYAN</name>
<accession>A0A0C1YKU2</accession>
<sequence>MTSTDYLKLLVVDDHESVLGSTISVLQQTYPQANIHTAMTAKAANEALQREVPDLLVMDLSIPAAPGDPSHIESGIDLLRAIMETYPELNIVVQSAHVRSLIRLRPVIDRHQGGFTIADKGLPLKQMLEKVDWSLKGLIYTPRDMRTGMEVKPEWLEVLQLAFKDGLQDKAIADQMNVSERTVRHYWSKVKDVLQVYPEDGKNIRIQTEIRAREEGLID</sequence>
<dbReference type="InterPro" id="IPR051015">
    <property type="entry name" value="EvgA-like"/>
</dbReference>
<comment type="caution">
    <text evidence="1">The sequence shown here is derived from an EMBL/GenBank/DDBJ whole genome shotgun (WGS) entry which is preliminary data.</text>
</comment>
<evidence type="ECO:0000313" key="1">
    <source>
        <dbReference type="EMBL" id="NEV70048.1"/>
    </source>
</evidence>
<dbReference type="SMART" id="SM00448">
    <property type="entry name" value="REC"/>
    <property type="match status" value="1"/>
</dbReference>
<dbReference type="GO" id="GO:0003677">
    <property type="term" value="F:DNA binding"/>
    <property type="evidence" value="ECO:0007669"/>
    <property type="project" value="InterPro"/>
</dbReference>
<dbReference type="PROSITE" id="PS50110">
    <property type="entry name" value="RESPONSE_REGULATORY"/>
    <property type="match status" value="1"/>
</dbReference>
<organism evidence="1">
    <name type="scientific">Lyngbya confervoides BDU141951</name>
    <dbReference type="NCBI Taxonomy" id="1574623"/>
    <lineage>
        <taxon>Bacteria</taxon>
        <taxon>Bacillati</taxon>
        <taxon>Cyanobacteriota</taxon>
        <taxon>Cyanophyceae</taxon>
        <taxon>Oscillatoriophycideae</taxon>
        <taxon>Oscillatoriales</taxon>
        <taxon>Microcoleaceae</taxon>
        <taxon>Lyngbya</taxon>
    </lineage>
</organism>
<dbReference type="GO" id="GO:0006355">
    <property type="term" value="P:regulation of DNA-templated transcription"/>
    <property type="evidence" value="ECO:0007669"/>
    <property type="project" value="InterPro"/>
</dbReference>
<dbReference type="Pfam" id="PF00196">
    <property type="entry name" value="GerE"/>
    <property type="match status" value="1"/>
</dbReference>
<dbReference type="InterPro" id="IPR016032">
    <property type="entry name" value="Sig_transdc_resp-reg_C-effctor"/>
</dbReference>
<dbReference type="SUPFAM" id="SSF46894">
    <property type="entry name" value="C-terminal effector domain of the bipartite response regulators"/>
    <property type="match status" value="1"/>
</dbReference>
<dbReference type="InterPro" id="IPR000792">
    <property type="entry name" value="Tscrpt_reg_LuxR_C"/>
</dbReference>
<dbReference type="EMBL" id="JTHE02000003">
    <property type="protein sequence ID" value="NEV70048.1"/>
    <property type="molecule type" value="Genomic_DNA"/>
</dbReference>
<dbReference type="PANTHER" id="PTHR45566">
    <property type="entry name" value="HTH-TYPE TRANSCRIPTIONAL REGULATOR YHJB-RELATED"/>
    <property type="match status" value="1"/>
</dbReference>
<protein>
    <submittedName>
        <fullName evidence="1">Response regulator transcription factor</fullName>
    </submittedName>
</protein>
<reference evidence="1" key="3">
    <citation type="submission" date="2020-02" db="EMBL/GenBank/DDBJ databases">
        <authorList>
            <person name="Sarangi A.N."/>
            <person name="Ghosh S."/>
            <person name="Mukherjee M."/>
            <person name="Tripathy S."/>
        </authorList>
    </citation>
    <scope>NUCLEOTIDE SEQUENCE</scope>
    <source>
        <strain evidence="1">BDU141951</strain>
    </source>
</reference>
<reference evidence="1" key="1">
    <citation type="submission" date="2014-11" db="EMBL/GenBank/DDBJ databases">
        <authorList>
            <person name="Malar M.C."/>
            <person name="Sen D."/>
            <person name="Tripathy S."/>
        </authorList>
    </citation>
    <scope>NUCLEOTIDE SEQUENCE</scope>
    <source>
        <strain evidence="1">BDU141951</strain>
    </source>
</reference>